<dbReference type="Proteomes" id="UP001459277">
    <property type="component" value="Unassembled WGS sequence"/>
</dbReference>
<name>A0AAW2C084_9ROSI</name>
<comment type="caution">
    <text evidence="2">The sequence shown here is derived from an EMBL/GenBank/DDBJ whole genome shotgun (WGS) entry which is preliminary data.</text>
</comment>
<feature type="signal peptide" evidence="1">
    <location>
        <begin position="1"/>
        <end position="22"/>
    </location>
</feature>
<evidence type="ECO:0000256" key="1">
    <source>
        <dbReference type="SAM" id="SignalP"/>
    </source>
</evidence>
<keyword evidence="1" id="KW-0732">Signal</keyword>
<organism evidence="2 3">
    <name type="scientific">Lithocarpus litseifolius</name>
    <dbReference type="NCBI Taxonomy" id="425828"/>
    <lineage>
        <taxon>Eukaryota</taxon>
        <taxon>Viridiplantae</taxon>
        <taxon>Streptophyta</taxon>
        <taxon>Embryophyta</taxon>
        <taxon>Tracheophyta</taxon>
        <taxon>Spermatophyta</taxon>
        <taxon>Magnoliopsida</taxon>
        <taxon>eudicotyledons</taxon>
        <taxon>Gunneridae</taxon>
        <taxon>Pentapetalae</taxon>
        <taxon>rosids</taxon>
        <taxon>fabids</taxon>
        <taxon>Fagales</taxon>
        <taxon>Fagaceae</taxon>
        <taxon>Lithocarpus</taxon>
    </lineage>
</organism>
<feature type="chain" id="PRO_5043430381" evidence="1">
    <location>
        <begin position="23"/>
        <end position="116"/>
    </location>
</feature>
<dbReference type="AlphaFoldDB" id="A0AAW2C084"/>
<reference evidence="2 3" key="1">
    <citation type="submission" date="2024-01" db="EMBL/GenBank/DDBJ databases">
        <title>A telomere-to-telomere, gap-free genome of sweet tea (Lithocarpus litseifolius).</title>
        <authorList>
            <person name="Zhou J."/>
        </authorList>
    </citation>
    <scope>NUCLEOTIDE SEQUENCE [LARGE SCALE GENOMIC DNA]</scope>
    <source>
        <strain evidence="2">Zhou-2022a</strain>
        <tissue evidence="2">Leaf</tissue>
    </source>
</reference>
<evidence type="ECO:0000313" key="3">
    <source>
        <dbReference type="Proteomes" id="UP001459277"/>
    </source>
</evidence>
<dbReference type="EMBL" id="JAZDWU010000009">
    <property type="protein sequence ID" value="KAK9991512.1"/>
    <property type="molecule type" value="Genomic_DNA"/>
</dbReference>
<accession>A0AAW2C084</accession>
<sequence length="116" mass="13533">MPMMMMMMMMMMTMMMITKVDEIAINGEDFVDRDEYEERIKRRDFGDFERDIDDDETLDGGEPDVDNVISVQNITNTIPAYAPPALSFSANTWKNMDDPSNIEIPFVSTWREEMNL</sequence>
<protein>
    <submittedName>
        <fullName evidence="2">Uncharacterized protein</fullName>
    </submittedName>
</protein>
<keyword evidence="3" id="KW-1185">Reference proteome</keyword>
<evidence type="ECO:0000313" key="2">
    <source>
        <dbReference type="EMBL" id="KAK9991512.1"/>
    </source>
</evidence>
<gene>
    <name evidence="2" type="ORF">SO802_026497</name>
</gene>
<proteinExistence type="predicted"/>